<proteinExistence type="predicted"/>
<gene>
    <name evidence="2" type="ORF">SAMN02799620_03377</name>
</gene>
<protein>
    <submittedName>
        <fullName evidence="2">Uncharacterized protein</fullName>
    </submittedName>
</protein>
<dbReference type="RefSeq" id="WP_170847285.1">
    <property type="nucleotide sequence ID" value="NZ_FMUB01000006.1"/>
</dbReference>
<keyword evidence="1" id="KW-0812">Transmembrane</keyword>
<accession>A0A1G4WHY4</accession>
<dbReference type="Proteomes" id="UP000199707">
    <property type="component" value="Unassembled WGS sequence"/>
</dbReference>
<sequence length="53" mass="5761">MRRSAYTCDCQDPDECECASLADDAPSFLIVWIVGAVLVGMALMVLLAWLLIA</sequence>
<organism evidence="2 3">
    <name type="scientific">Mycolicibacterium fluoranthenivorans</name>
    <dbReference type="NCBI Taxonomy" id="258505"/>
    <lineage>
        <taxon>Bacteria</taxon>
        <taxon>Bacillati</taxon>
        <taxon>Actinomycetota</taxon>
        <taxon>Actinomycetes</taxon>
        <taxon>Mycobacteriales</taxon>
        <taxon>Mycobacteriaceae</taxon>
        <taxon>Mycolicibacterium</taxon>
    </lineage>
</organism>
<evidence type="ECO:0000256" key="1">
    <source>
        <dbReference type="SAM" id="Phobius"/>
    </source>
</evidence>
<name>A0A1G4WHY4_9MYCO</name>
<evidence type="ECO:0000313" key="2">
    <source>
        <dbReference type="EMBL" id="SCX22756.1"/>
    </source>
</evidence>
<evidence type="ECO:0000313" key="3">
    <source>
        <dbReference type="Proteomes" id="UP000199707"/>
    </source>
</evidence>
<dbReference type="EMBL" id="FMUB01000006">
    <property type="protein sequence ID" value="SCX22756.1"/>
    <property type="molecule type" value="Genomic_DNA"/>
</dbReference>
<feature type="transmembrane region" description="Helical" evidence="1">
    <location>
        <begin position="29"/>
        <end position="52"/>
    </location>
</feature>
<dbReference type="AlphaFoldDB" id="A0A1G4WHY4"/>
<keyword evidence="1" id="KW-0472">Membrane</keyword>
<keyword evidence="1" id="KW-1133">Transmembrane helix</keyword>
<reference evidence="3" key="1">
    <citation type="submission" date="2016-10" db="EMBL/GenBank/DDBJ databases">
        <authorList>
            <person name="Varghese N."/>
            <person name="Submissions S."/>
        </authorList>
    </citation>
    <scope>NUCLEOTIDE SEQUENCE [LARGE SCALE GENOMIC DNA]</scope>
    <source>
        <strain evidence="3">UNC267MFSha1.1M11</strain>
    </source>
</reference>